<sequence length="186" mass="20755">MRVRRHRASPGRHLPRRGGGGREAGLADGRTRIRDYIRLGPLDTALLPYRLPRVLLIDELDKNDIELPNDLLNIIEEGEYDIPEPVRNASREPEAEVFTAGPGATARIGGGRARCHAFPLILITSNGEKEFPPALLRRGASNCRRWTWTSSPRWERPGSASGPVRVVRSSGRRWQKSSRNGGPGRR</sequence>
<comment type="caution">
    <text evidence="2">The sequence shown here is derived from an EMBL/GenBank/DDBJ whole genome shotgun (WGS) entry which is preliminary data.</text>
</comment>
<dbReference type="Gene3D" id="3.40.50.300">
    <property type="entry name" value="P-loop containing nucleotide triphosphate hydrolases"/>
    <property type="match status" value="1"/>
</dbReference>
<feature type="compositionally biased region" description="Low complexity" evidence="1">
    <location>
        <begin position="158"/>
        <end position="169"/>
    </location>
</feature>
<feature type="region of interest" description="Disordered" evidence="1">
    <location>
        <begin position="152"/>
        <end position="186"/>
    </location>
</feature>
<accession>A0ABP7JB25</accession>
<dbReference type="EMBL" id="BAABDE010000038">
    <property type="protein sequence ID" value="GAA3839852.1"/>
    <property type="molecule type" value="Genomic_DNA"/>
</dbReference>
<evidence type="ECO:0000313" key="3">
    <source>
        <dbReference type="Proteomes" id="UP001501009"/>
    </source>
</evidence>
<feature type="compositionally biased region" description="Basic residues" evidence="1">
    <location>
        <begin position="1"/>
        <end position="16"/>
    </location>
</feature>
<reference evidence="3" key="1">
    <citation type="journal article" date="2019" name="Int. J. Syst. Evol. Microbiol.">
        <title>The Global Catalogue of Microorganisms (GCM) 10K type strain sequencing project: providing services to taxonomists for standard genome sequencing and annotation.</title>
        <authorList>
            <consortium name="The Broad Institute Genomics Platform"/>
            <consortium name="The Broad Institute Genome Sequencing Center for Infectious Disease"/>
            <person name="Wu L."/>
            <person name="Ma J."/>
        </authorList>
    </citation>
    <scope>NUCLEOTIDE SEQUENCE [LARGE SCALE GENOMIC DNA]</scope>
    <source>
        <strain evidence="3">JCM 17138</strain>
    </source>
</reference>
<dbReference type="RefSeq" id="WP_275779960.1">
    <property type="nucleotide sequence ID" value="NZ_BAABDE010000038.1"/>
</dbReference>
<gene>
    <name evidence="2" type="ORF">GCM10022403_085150</name>
</gene>
<dbReference type="InterPro" id="IPR027417">
    <property type="entry name" value="P-loop_NTPase"/>
</dbReference>
<evidence type="ECO:0000313" key="2">
    <source>
        <dbReference type="EMBL" id="GAA3839852.1"/>
    </source>
</evidence>
<keyword evidence="3" id="KW-1185">Reference proteome</keyword>
<feature type="region of interest" description="Disordered" evidence="1">
    <location>
        <begin position="1"/>
        <end position="26"/>
    </location>
</feature>
<name>A0ABP7JB25_9ACTN</name>
<evidence type="ECO:0000256" key="1">
    <source>
        <dbReference type="SAM" id="MobiDB-lite"/>
    </source>
</evidence>
<dbReference type="SUPFAM" id="SSF52540">
    <property type="entry name" value="P-loop containing nucleoside triphosphate hydrolases"/>
    <property type="match status" value="1"/>
</dbReference>
<organism evidence="2 3">
    <name type="scientific">Streptomyces coacervatus</name>
    <dbReference type="NCBI Taxonomy" id="647381"/>
    <lineage>
        <taxon>Bacteria</taxon>
        <taxon>Bacillati</taxon>
        <taxon>Actinomycetota</taxon>
        <taxon>Actinomycetes</taxon>
        <taxon>Kitasatosporales</taxon>
        <taxon>Streptomycetaceae</taxon>
        <taxon>Streptomyces</taxon>
    </lineage>
</organism>
<evidence type="ECO:0008006" key="4">
    <source>
        <dbReference type="Google" id="ProtNLM"/>
    </source>
</evidence>
<protein>
    <recommendedName>
        <fullName evidence="4">ATPase dynein-related AAA domain-containing protein</fullName>
    </recommendedName>
</protein>
<dbReference type="Proteomes" id="UP001501009">
    <property type="component" value="Unassembled WGS sequence"/>
</dbReference>
<proteinExistence type="predicted"/>